<sequence length="235" mass="23964">MAMLIAPSAADDSSDGSDGKATELASRLLQRLIDLATEGAGPWKGGPEVAEEALRAAAGDREQAIDALVATHKLLVGTSGAVTGLPGGPLVALAIPTDVWTYYLAATRLAVAIAHLRGHDPQDEHVKAVIGATLLGAAGTEILAKAGVVIGNKIAMAQLKRLPGRVLIEINKRVGFRLLTKFGTTGAVNLVKIVPLIGAGVGATVNMVSMSGVGVAAKWAFPLVFGSAEHDTAVN</sequence>
<protein>
    <recommendedName>
        <fullName evidence="4">EcsC family protein</fullName>
    </recommendedName>
</protein>
<feature type="region of interest" description="Disordered" evidence="1">
    <location>
        <begin position="1"/>
        <end position="21"/>
    </location>
</feature>
<evidence type="ECO:0008006" key="4">
    <source>
        <dbReference type="Google" id="ProtNLM"/>
    </source>
</evidence>
<reference evidence="2 3" key="1">
    <citation type="submission" date="2018-03" db="EMBL/GenBank/DDBJ databases">
        <title>Genomic Encyclopedia of Archaeal and Bacterial Type Strains, Phase II (KMG-II): from individual species to whole genera.</title>
        <authorList>
            <person name="Goeker M."/>
        </authorList>
    </citation>
    <scope>NUCLEOTIDE SEQUENCE [LARGE SCALE GENOMIC DNA]</scope>
    <source>
        <strain evidence="2 3">DSM 44889</strain>
    </source>
</reference>
<keyword evidence="3" id="KW-1185">Reference proteome</keyword>
<dbReference type="OrthoDB" id="1425703at2"/>
<dbReference type="Proteomes" id="UP000245469">
    <property type="component" value="Unassembled WGS sequence"/>
</dbReference>
<evidence type="ECO:0000256" key="1">
    <source>
        <dbReference type="SAM" id="MobiDB-lite"/>
    </source>
</evidence>
<dbReference type="AlphaFoldDB" id="A0A315ZP21"/>
<accession>A0A315ZP21</accession>
<name>A0A315ZP21_9ACTN</name>
<evidence type="ECO:0000313" key="3">
    <source>
        <dbReference type="Proteomes" id="UP000245469"/>
    </source>
</evidence>
<organism evidence="2 3">
    <name type="scientific">Quadrisphaera granulorum</name>
    <dbReference type="NCBI Taxonomy" id="317664"/>
    <lineage>
        <taxon>Bacteria</taxon>
        <taxon>Bacillati</taxon>
        <taxon>Actinomycetota</taxon>
        <taxon>Actinomycetes</taxon>
        <taxon>Kineosporiales</taxon>
        <taxon>Kineosporiaceae</taxon>
        <taxon>Quadrisphaera</taxon>
    </lineage>
</organism>
<comment type="caution">
    <text evidence="2">The sequence shown here is derived from an EMBL/GenBank/DDBJ whole genome shotgun (WGS) entry which is preliminary data.</text>
</comment>
<dbReference type="RefSeq" id="WP_109776631.1">
    <property type="nucleotide sequence ID" value="NZ_QGDQ01000045.1"/>
</dbReference>
<evidence type="ECO:0000313" key="2">
    <source>
        <dbReference type="EMBL" id="PWJ46863.1"/>
    </source>
</evidence>
<proteinExistence type="predicted"/>
<dbReference type="EMBL" id="QGDQ01000045">
    <property type="protein sequence ID" value="PWJ46863.1"/>
    <property type="molecule type" value="Genomic_DNA"/>
</dbReference>
<gene>
    <name evidence="2" type="ORF">BXY45_14518</name>
</gene>